<dbReference type="PROSITE" id="PS51790">
    <property type="entry name" value="MSRB"/>
    <property type="match status" value="1"/>
</dbReference>
<dbReference type="InterPro" id="IPR011057">
    <property type="entry name" value="Mss4-like_sf"/>
</dbReference>
<reference evidence="5 6" key="2">
    <citation type="journal article" date="2013" name="PLoS ONE">
        <title>INDIGO - INtegrated Data Warehouse of MIcrobial GenOmes with Examples from the Red Sea Extremophiles.</title>
        <authorList>
            <person name="Alam I."/>
            <person name="Antunes A."/>
            <person name="Kamau A.A."/>
            <person name="Ba Alawi W."/>
            <person name="Kalkatawi M."/>
            <person name="Stingl U."/>
            <person name="Bajic V.B."/>
        </authorList>
    </citation>
    <scope>NUCLEOTIDE SEQUENCE [LARGE SCALE GENOMIC DNA]</scope>
    <source>
        <strain evidence="5 6">E1L3A</strain>
    </source>
</reference>
<comment type="caution">
    <text evidence="5">The sequence shown here is derived from an EMBL/GenBank/DDBJ whole genome shotgun (WGS) entry which is preliminary data.</text>
</comment>
<dbReference type="Proteomes" id="UP000006242">
    <property type="component" value="Unassembled WGS sequence"/>
</dbReference>
<name>F7QAQ6_9GAMM</name>
<evidence type="ECO:0000313" key="6">
    <source>
        <dbReference type="Proteomes" id="UP000006242"/>
    </source>
</evidence>
<sequence length="178" mass="19263">MKRRVFIGGAVFSALGVTALGRVLADDEAPGGVKTGDTGSGVEVASVEKTEAEWREQLSPEAFRVLRKEGTEPAGSSALNDVKAEGEFVCAGCELPLFKSDWKFESGTGWPSFYNYIDGHLGFKTDYKLIIPRKEYHCARCGGHQGHVFNDGPKPTGKRYCNNGVALKFVPASESVRS</sequence>
<dbReference type="STRING" id="1033802.SSPSH_000480"/>
<dbReference type="PANTHER" id="PTHR10173:SF57">
    <property type="entry name" value="PEPTIDE-METHIONINE (R)-S-OXIDE REDUCTASE"/>
    <property type="match status" value="1"/>
</dbReference>
<dbReference type="InterPro" id="IPR002579">
    <property type="entry name" value="Met_Sox_Rdtase_MsrB_dom"/>
</dbReference>
<dbReference type="EMBL" id="AFNV02000003">
    <property type="protein sequence ID" value="ERJ20370.1"/>
    <property type="molecule type" value="Genomic_DNA"/>
</dbReference>
<dbReference type="PANTHER" id="PTHR10173">
    <property type="entry name" value="METHIONINE SULFOXIDE REDUCTASE"/>
    <property type="match status" value="1"/>
</dbReference>
<dbReference type="OrthoDB" id="9785497at2"/>
<keyword evidence="6" id="KW-1185">Reference proteome</keyword>
<keyword evidence="2" id="KW-0560">Oxidoreductase</keyword>
<reference evidence="5 6" key="1">
    <citation type="journal article" date="2011" name="J. Bacteriol.">
        <title>Genome sequence of Salinisphaera shabanensis, a gammaproteobacterium from the harsh, variable environment of the brine-seawater interface of the Shaban Deep in the Red Sea.</title>
        <authorList>
            <person name="Antunes A."/>
            <person name="Alam I."/>
            <person name="Bajic V.B."/>
            <person name="Stingl U."/>
        </authorList>
    </citation>
    <scope>NUCLEOTIDE SEQUENCE [LARGE SCALE GENOMIC DNA]</scope>
    <source>
        <strain evidence="5 6">E1L3A</strain>
    </source>
</reference>
<evidence type="ECO:0000259" key="4">
    <source>
        <dbReference type="PROSITE" id="PS51790"/>
    </source>
</evidence>
<accession>F7QAQ6</accession>
<dbReference type="GO" id="GO:0005737">
    <property type="term" value="C:cytoplasm"/>
    <property type="evidence" value="ECO:0007669"/>
    <property type="project" value="TreeGrafter"/>
</dbReference>
<gene>
    <name evidence="5" type="primary">msrB</name>
    <name evidence="5" type="ORF">SSPSH_000480</name>
</gene>
<proteinExistence type="predicted"/>
<dbReference type="InterPro" id="IPR028427">
    <property type="entry name" value="Met_Sox_Rdtase_MsrB"/>
</dbReference>
<comment type="catalytic activity">
    <reaction evidence="3">
        <text>L-methionyl-[protein] + [thioredoxin]-disulfide + H2O = L-methionyl-(R)-S-oxide-[protein] + [thioredoxin]-dithiol</text>
        <dbReference type="Rhea" id="RHEA:24164"/>
        <dbReference type="Rhea" id="RHEA-COMP:10698"/>
        <dbReference type="Rhea" id="RHEA-COMP:10700"/>
        <dbReference type="Rhea" id="RHEA-COMP:12313"/>
        <dbReference type="Rhea" id="RHEA-COMP:12314"/>
        <dbReference type="ChEBI" id="CHEBI:15377"/>
        <dbReference type="ChEBI" id="CHEBI:16044"/>
        <dbReference type="ChEBI" id="CHEBI:29950"/>
        <dbReference type="ChEBI" id="CHEBI:45764"/>
        <dbReference type="ChEBI" id="CHEBI:50058"/>
        <dbReference type="EC" id="1.8.4.12"/>
    </reaction>
</comment>
<dbReference type="GO" id="GO:0006979">
    <property type="term" value="P:response to oxidative stress"/>
    <property type="evidence" value="ECO:0007669"/>
    <property type="project" value="InterPro"/>
</dbReference>
<evidence type="ECO:0000256" key="1">
    <source>
        <dbReference type="ARBA" id="ARBA00012499"/>
    </source>
</evidence>
<evidence type="ECO:0000313" key="5">
    <source>
        <dbReference type="EMBL" id="ERJ20370.1"/>
    </source>
</evidence>
<dbReference type="SUPFAM" id="SSF51316">
    <property type="entry name" value="Mss4-like"/>
    <property type="match status" value="1"/>
</dbReference>
<evidence type="ECO:0000256" key="2">
    <source>
        <dbReference type="ARBA" id="ARBA00023002"/>
    </source>
</evidence>
<dbReference type="Pfam" id="PF01641">
    <property type="entry name" value="SelR"/>
    <property type="match status" value="1"/>
</dbReference>
<dbReference type="EC" id="1.8.4.12" evidence="1"/>
<dbReference type="GO" id="GO:0033743">
    <property type="term" value="F:peptide-methionine (R)-S-oxide reductase activity"/>
    <property type="evidence" value="ECO:0007669"/>
    <property type="project" value="UniProtKB-EC"/>
</dbReference>
<dbReference type="Gene3D" id="2.170.150.20">
    <property type="entry name" value="Peptide methionine sulfoxide reductase"/>
    <property type="match status" value="1"/>
</dbReference>
<feature type="domain" description="MsrB" evidence="4">
    <location>
        <begin position="51"/>
        <end position="172"/>
    </location>
</feature>
<organism evidence="5 6">
    <name type="scientific">Salinisphaera shabanensis E1L3A</name>
    <dbReference type="NCBI Taxonomy" id="1033802"/>
    <lineage>
        <taxon>Bacteria</taxon>
        <taxon>Pseudomonadati</taxon>
        <taxon>Pseudomonadota</taxon>
        <taxon>Gammaproteobacteria</taxon>
        <taxon>Salinisphaerales</taxon>
        <taxon>Salinisphaeraceae</taxon>
        <taxon>Salinisphaera</taxon>
    </lineage>
</organism>
<dbReference type="RefSeq" id="WP_006914228.1">
    <property type="nucleotide sequence ID" value="NZ_AFNV02000003.1"/>
</dbReference>
<evidence type="ECO:0000256" key="3">
    <source>
        <dbReference type="ARBA" id="ARBA00048488"/>
    </source>
</evidence>
<protein>
    <recommendedName>
        <fullName evidence="1">peptide-methionine (R)-S-oxide reductase</fullName>
        <ecNumber evidence="1">1.8.4.12</ecNumber>
    </recommendedName>
</protein>
<dbReference type="NCBIfam" id="TIGR00357">
    <property type="entry name" value="peptide-methionine (R)-S-oxide reductase MsrB"/>
    <property type="match status" value="1"/>
</dbReference>
<dbReference type="eggNOG" id="COG0229">
    <property type="taxonomic scope" value="Bacteria"/>
</dbReference>
<dbReference type="GO" id="GO:0030091">
    <property type="term" value="P:protein repair"/>
    <property type="evidence" value="ECO:0007669"/>
    <property type="project" value="InterPro"/>
</dbReference>
<dbReference type="AlphaFoldDB" id="F7QAQ6"/>